<dbReference type="EMBL" id="JBEPSH010000005">
    <property type="protein sequence ID" value="MET4577736.1"/>
    <property type="molecule type" value="Genomic_DNA"/>
</dbReference>
<reference evidence="2 3" key="1">
    <citation type="submission" date="2024-06" db="EMBL/GenBank/DDBJ databases">
        <title>Sorghum-associated microbial communities from plants grown in Nebraska, USA.</title>
        <authorList>
            <person name="Schachtman D."/>
        </authorList>
    </citation>
    <scope>NUCLEOTIDE SEQUENCE [LARGE SCALE GENOMIC DNA]</scope>
    <source>
        <strain evidence="2 3">2709</strain>
    </source>
</reference>
<feature type="region of interest" description="Disordered" evidence="1">
    <location>
        <begin position="1"/>
        <end position="26"/>
    </location>
</feature>
<proteinExistence type="predicted"/>
<organism evidence="2 3">
    <name type="scientific">Ottowia thiooxydans</name>
    <dbReference type="NCBI Taxonomy" id="219182"/>
    <lineage>
        <taxon>Bacteria</taxon>
        <taxon>Pseudomonadati</taxon>
        <taxon>Pseudomonadota</taxon>
        <taxon>Betaproteobacteria</taxon>
        <taxon>Burkholderiales</taxon>
        <taxon>Comamonadaceae</taxon>
        <taxon>Ottowia</taxon>
    </lineage>
</organism>
<accession>A0ABV2Q9L0</accession>
<feature type="compositionally biased region" description="Polar residues" evidence="1">
    <location>
        <begin position="1"/>
        <end position="11"/>
    </location>
</feature>
<protein>
    <submittedName>
        <fullName evidence="2">Uncharacterized protein</fullName>
    </submittedName>
</protein>
<name>A0ABV2Q9L0_9BURK</name>
<evidence type="ECO:0000313" key="2">
    <source>
        <dbReference type="EMBL" id="MET4577736.1"/>
    </source>
</evidence>
<sequence>MESNALSSETQGRAAAEKIGEGSAGGAHEGLFSWSIASRVSGLLDLGQAYPRLQRSVW</sequence>
<keyword evidence="3" id="KW-1185">Reference proteome</keyword>
<evidence type="ECO:0000256" key="1">
    <source>
        <dbReference type="SAM" id="MobiDB-lite"/>
    </source>
</evidence>
<dbReference type="Proteomes" id="UP001549320">
    <property type="component" value="Unassembled WGS sequence"/>
</dbReference>
<comment type="caution">
    <text evidence="2">The sequence shown here is derived from an EMBL/GenBank/DDBJ whole genome shotgun (WGS) entry which is preliminary data.</text>
</comment>
<gene>
    <name evidence="2" type="ORF">ABIE13_002847</name>
</gene>
<evidence type="ECO:0000313" key="3">
    <source>
        <dbReference type="Proteomes" id="UP001549320"/>
    </source>
</evidence>